<gene>
    <name evidence="1" type="ORF">GCM10011452_21830</name>
</gene>
<accession>A0A918IVM9</accession>
<comment type="caution">
    <text evidence="1">The sequence shown here is derived from an EMBL/GenBank/DDBJ whole genome shotgun (WGS) entry which is preliminary data.</text>
</comment>
<dbReference type="InterPro" id="IPR027417">
    <property type="entry name" value="P-loop_NTPase"/>
</dbReference>
<dbReference type="Gene3D" id="3.40.50.300">
    <property type="entry name" value="P-loop containing nucleotide triphosphate hydrolases"/>
    <property type="match status" value="1"/>
</dbReference>
<keyword evidence="2" id="KW-1185">Reference proteome</keyword>
<organism evidence="1 2">
    <name type="scientific">Gemmobacter lanyuensis</name>
    <dbReference type="NCBI Taxonomy" id="1054497"/>
    <lineage>
        <taxon>Bacteria</taxon>
        <taxon>Pseudomonadati</taxon>
        <taxon>Pseudomonadota</taxon>
        <taxon>Alphaproteobacteria</taxon>
        <taxon>Rhodobacterales</taxon>
        <taxon>Paracoccaceae</taxon>
        <taxon>Gemmobacter</taxon>
    </lineage>
</organism>
<proteinExistence type="predicted"/>
<dbReference type="SUPFAM" id="SSF52540">
    <property type="entry name" value="P-loop containing nucleoside triphosphate hydrolases"/>
    <property type="match status" value="1"/>
</dbReference>
<sequence length="265" mass="28253">MGAEPRIILHSGLHKTGTTSVQAALRAHAGVLAPLYQVQLNAGPLRIVAEAARLWSAQPRPMAMRVYRRALRTWVQGLDLAPGQGLILSCEDLSGHMPGARGVTSYEAAPRLAAELAHQLRARFPDHALCFVLGTRAPEGWLRSLHWQQAKHHHMVENAEAFAARLREAADFTTLLAQIGAATQAPVIGAALERHGARPLGPVEAIYDLADLPADLRAALPPVTAANRAPVADLAEAFVALNRQDMPPEARVAAKAALLAAAATQ</sequence>
<reference evidence="1" key="2">
    <citation type="submission" date="2020-09" db="EMBL/GenBank/DDBJ databases">
        <authorList>
            <person name="Sun Q."/>
            <person name="Kim S."/>
        </authorList>
    </citation>
    <scope>NUCLEOTIDE SEQUENCE</scope>
    <source>
        <strain evidence="1">KCTC 23714</strain>
    </source>
</reference>
<dbReference type="RefSeq" id="WP_189633897.1">
    <property type="nucleotide sequence ID" value="NZ_BMYQ01000006.1"/>
</dbReference>
<dbReference type="AlphaFoldDB" id="A0A918IVM9"/>
<dbReference type="EMBL" id="BMYQ01000006">
    <property type="protein sequence ID" value="GGW33036.1"/>
    <property type="molecule type" value="Genomic_DNA"/>
</dbReference>
<evidence type="ECO:0000313" key="2">
    <source>
        <dbReference type="Proteomes" id="UP000628984"/>
    </source>
</evidence>
<dbReference type="Proteomes" id="UP000628984">
    <property type="component" value="Unassembled WGS sequence"/>
</dbReference>
<reference evidence="1" key="1">
    <citation type="journal article" date="2014" name="Int. J. Syst. Evol. Microbiol.">
        <title>Complete genome sequence of Corynebacterium casei LMG S-19264T (=DSM 44701T), isolated from a smear-ripened cheese.</title>
        <authorList>
            <consortium name="US DOE Joint Genome Institute (JGI-PGF)"/>
            <person name="Walter F."/>
            <person name="Albersmeier A."/>
            <person name="Kalinowski J."/>
            <person name="Ruckert C."/>
        </authorList>
    </citation>
    <scope>NUCLEOTIDE SEQUENCE</scope>
    <source>
        <strain evidence="1">KCTC 23714</strain>
    </source>
</reference>
<name>A0A918IVM9_9RHOB</name>
<evidence type="ECO:0000313" key="1">
    <source>
        <dbReference type="EMBL" id="GGW33036.1"/>
    </source>
</evidence>
<evidence type="ECO:0008006" key="3">
    <source>
        <dbReference type="Google" id="ProtNLM"/>
    </source>
</evidence>
<protein>
    <recommendedName>
        <fullName evidence="3">Sulfotransferase family protein</fullName>
    </recommendedName>
</protein>